<keyword evidence="1" id="KW-0732">Signal</keyword>
<protein>
    <recommendedName>
        <fullName evidence="4">Secreted protein</fullName>
    </recommendedName>
</protein>
<sequence length="160" mass="16295">MAGARRRWAVAAALAGAVAAGAVGCGGGADGPGAQASRAASAVESAASRVPEAWASATAEVERRFGEIEGGVAAERDVTLGDPVRRDGRTTVEVTVRNTTDTAKSFLVQVGFDDPDGTFRDTVAVTVRDVPAGGTGKGTARSTHELPAEVRVTAERAVRY</sequence>
<keyword evidence="3" id="KW-1185">Reference proteome</keyword>
<feature type="chain" id="PRO_5046358365" description="Secreted protein" evidence="1">
    <location>
        <begin position="23"/>
        <end position="160"/>
    </location>
</feature>
<dbReference type="PROSITE" id="PS51257">
    <property type="entry name" value="PROKAR_LIPOPROTEIN"/>
    <property type="match status" value="1"/>
</dbReference>
<feature type="signal peptide" evidence="1">
    <location>
        <begin position="1"/>
        <end position="22"/>
    </location>
</feature>
<gene>
    <name evidence="2" type="ORF">ACFF45_32520</name>
</gene>
<evidence type="ECO:0000256" key="1">
    <source>
        <dbReference type="SAM" id="SignalP"/>
    </source>
</evidence>
<evidence type="ECO:0000313" key="3">
    <source>
        <dbReference type="Proteomes" id="UP001589709"/>
    </source>
</evidence>
<evidence type="ECO:0008006" key="4">
    <source>
        <dbReference type="Google" id="ProtNLM"/>
    </source>
</evidence>
<evidence type="ECO:0000313" key="2">
    <source>
        <dbReference type="EMBL" id="MFB9467282.1"/>
    </source>
</evidence>
<proteinExistence type="predicted"/>
<dbReference type="Proteomes" id="UP001589709">
    <property type="component" value="Unassembled WGS sequence"/>
</dbReference>
<comment type="caution">
    <text evidence="2">The sequence shown here is derived from an EMBL/GenBank/DDBJ whole genome shotgun (WGS) entry which is preliminary data.</text>
</comment>
<name>A0ABV5NAM7_9ACTN</name>
<dbReference type="EMBL" id="JBHMCY010000099">
    <property type="protein sequence ID" value="MFB9467282.1"/>
    <property type="molecule type" value="Genomic_DNA"/>
</dbReference>
<accession>A0ABV5NAM7</accession>
<organism evidence="2 3">
    <name type="scientific">Streptomyces cinereospinus</name>
    <dbReference type="NCBI Taxonomy" id="285561"/>
    <lineage>
        <taxon>Bacteria</taxon>
        <taxon>Bacillati</taxon>
        <taxon>Actinomycetota</taxon>
        <taxon>Actinomycetes</taxon>
        <taxon>Kitasatosporales</taxon>
        <taxon>Streptomycetaceae</taxon>
        <taxon>Streptomyces</taxon>
    </lineage>
</organism>
<dbReference type="RefSeq" id="WP_381350500.1">
    <property type="nucleotide sequence ID" value="NZ_JBHMCY010000099.1"/>
</dbReference>
<reference evidence="2 3" key="1">
    <citation type="submission" date="2024-09" db="EMBL/GenBank/DDBJ databases">
        <authorList>
            <person name="Sun Q."/>
            <person name="Mori K."/>
        </authorList>
    </citation>
    <scope>NUCLEOTIDE SEQUENCE [LARGE SCALE GENOMIC DNA]</scope>
    <source>
        <strain evidence="2 3">JCM 6917</strain>
    </source>
</reference>